<keyword evidence="4" id="KW-1185">Reference proteome</keyword>
<comment type="caution">
    <text evidence="1">The sequence shown here is derived from an EMBL/GenBank/DDBJ whole genome shotgun (WGS) entry which is preliminary data.</text>
</comment>
<dbReference type="Proteomes" id="UP000197138">
    <property type="component" value="Unassembled WGS sequence"/>
</dbReference>
<organism evidence="1 3">
    <name type="scientific">Punica granatum</name>
    <name type="common">Pomegranate</name>
    <dbReference type="NCBI Taxonomy" id="22663"/>
    <lineage>
        <taxon>Eukaryota</taxon>
        <taxon>Viridiplantae</taxon>
        <taxon>Streptophyta</taxon>
        <taxon>Embryophyta</taxon>
        <taxon>Tracheophyta</taxon>
        <taxon>Spermatophyta</taxon>
        <taxon>Magnoliopsida</taxon>
        <taxon>eudicotyledons</taxon>
        <taxon>Gunneridae</taxon>
        <taxon>Pentapetalae</taxon>
        <taxon>rosids</taxon>
        <taxon>malvids</taxon>
        <taxon>Myrtales</taxon>
        <taxon>Lythraceae</taxon>
        <taxon>Punica</taxon>
    </lineage>
</organism>
<evidence type="ECO:0000313" key="1">
    <source>
        <dbReference type="EMBL" id="OWM64671.1"/>
    </source>
</evidence>
<dbReference type="EMBL" id="MTKT01005805">
    <property type="protein sequence ID" value="OWM64671.1"/>
    <property type="molecule type" value="Genomic_DNA"/>
</dbReference>
<proteinExistence type="predicted"/>
<reference evidence="2 4" key="3">
    <citation type="submission" date="2017-11" db="EMBL/GenBank/DDBJ databases">
        <title>De-novo sequencing of pomegranate (Punica granatum L.) genome.</title>
        <authorList>
            <person name="Akparov Z."/>
            <person name="Amiraslanov A."/>
            <person name="Hajiyeva S."/>
            <person name="Abbasov M."/>
            <person name="Kaur K."/>
            <person name="Hamwieh A."/>
            <person name="Solovyev V."/>
            <person name="Salamov A."/>
            <person name="Braich B."/>
            <person name="Kosarev P."/>
            <person name="Mahmoud A."/>
            <person name="Hajiyev E."/>
            <person name="Babayeva S."/>
            <person name="Izzatullayeva V."/>
            <person name="Mammadov A."/>
            <person name="Mammadov A."/>
            <person name="Sharifova S."/>
            <person name="Ojaghi J."/>
            <person name="Eynullazada K."/>
            <person name="Bayramov B."/>
            <person name="Abdulazimova A."/>
            <person name="Shahmuradov I."/>
        </authorList>
    </citation>
    <scope>NUCLEOTIDE SEQUENCE [LARGE SCALE GENOMIC DNA]</scope>
    <source>
        <strain evidence="2">AG2017</strain>
        <strain evidence="4">cv. AG2017</strain>
        <tissue evidence="2">Leaf</tissue>
    </source>
</reference>
<dbReference type="Proteomes" id="UP000233551">
    <property type="component" value="Unassembled WGS sequence"/>
</dbReference>
<dbReference type="AlphaFoldDB" id="A0A218VXE4"/>
<name>A0A218VXE4_PUNGR</name>
<gene>
    <name evidence="1" type="ORF">CDL15_Pgr013829</name>
    <name evidence="2" type="ORF">CRG98_011730</name>
</gene>
<evidence type="ECO:0000313" key="4">
    <source>
        <dbReference type="Proteomes" id="UP000233551"/>
    </source>
</evidence>
<evidence type="ECO:0000313" key="3">
    <source>
        <dbReference type="Proteomes" id="UP000197138"/>
    </source>
</evidence>
<reference evidence="1" key="2">
    <citation type="submission" date="2017-06" db="EMBL/GenBank/DDBJ databases">
        <title>The pomegranate genome and the genomics of punicalagin biosynthesis.</title>
        <authorList>
            <person name="Xu C."/>
        </authorList>
    </citation>
    <scope>NUCLEOTIDE SEQUENCE [LARGE SCALE GENOMIC DNA]</scope>
    <source>
        <tissue evidence="1">Fresh leaf</tissue>
    </source>
</reference>
<protein>
    <submittedName>
        <fullName evidence="1">Uncharacterized protein</fullName>
    </submittedName>
</protein>
<dbReference type="EMBL" id="PGOL01000575">
    <property type="protein sequence ID" value="PKI67872.1"/>
    <property type="molecule type" value="Genomic_DNA"/>
</dbReference>
<sequence length="83" mass="9404">MLHSTSCLRLDRVTPPLEEINCVWAALRPVDGSYISAFLGDIPLLATRNVDWNFLEATLTFWNPEHAVFDIQGVELAPTIEEY</sequence>
<reference evidence="3" key="1">
    <citation type="journal article" date="2017" name="Plant J.">
        <title>The pomegranate (Punica granatum L.) genome and the genomics of punicalagin biosynthesis.</title>
        <authorList>
            <person name="Qin G."/>
            <person name="Xu C."/>
            <person name="Ming R."/>
            <person name="Tang H."/>
            <person name="Guyot R."/>
            <person name="Kramer E.M."/>
            <person name="Hu Y."/>
            <person name="Yi X."/>
            <person name="Qi Y."/>
            <person name="Xu X."/>
            <person name="Gao Z."/>
            <person name="Pan H."/>
            <person name="Jian J."/>
            <person name="Tian Y."/>
            <person name="Yue Z."/>
            <person name="Xu Y."/>
        </authorList>
    </citation>
    <scope>NUCLEOTIDE SEQUENCE [LARGE SCALE GENOMIC DNA]</scope>
    <source>
        <strain evidence="3">cv. Dabenzi</strain>
    </source>
</reference>
<accession>A0A218VXE4</accession>
<evidence type="ECO:0000313" key="2">
    <source>
        <dbReference type="EMBL" id="PKI67872.1"/>
    </source>
</evidence>